<comment type="caution">
    <text evidence="1">The sequence shown here is derived from an EMBL/GenBank/DDBJ whole genome shotgun (WGS) entry which is preliminary data.</text>
</comment>
<dbReference type="AlphaFoldDB" id="A0A0S7Y6Y1"/>
<proteinExistence type="predicted"/>
<evidence type="ECO:0000313" key="1">
    <source>
        <dbReference type="EMBL" id="KPJ70530.1"/>
    </source>
</evidence>
<protein>
    <submittedName>
        <fullName evidence="1">Uncharacterized protein</fullName>
    </submittedName>
</protein>
<evidence type="ECO:0000313" key="2">
    <source>
        <dbReference type="Proteomes" id="UP000051012"/>
    </source>
</evidence>
<organism evidence="1 2">
    <name type="scientific">candidate division TA06 bacterium DG_78</name>
    <dbReference type="NCBI Taxonomy" id="1703772"/>
    <lineage>
        <taxon>Bacteria</taxon>
        <taxon>Bacteria division TA06</taxon>
    </lineage>
</organism>
<sequence>MTVYTQLAGDENPSNDTLEKVIETYDPGVAEGSSVIPKAFTFSAATISKGKGNIKFSTRIS</sequence>
<gene>
    <name evidence="1" type="ORF">AMJ52_09825</name>
</gene>
<name>A0A0S7Y6Y1_UNCT6</name>
<accession>A0A0S7Y6Y1</accession>
<dbReference type="EMBL" id="LJNI01000171">
    <property type="protein sequence ID" value="KPJ70530.1"/>
    <property type="molecule type" value="Genomic_DNA"/>
</dbReference>
<reference evidence="1 2" key="1">
    <citation type="journal article" date="2015" name="Microbiome">
        <title>Genomic resolution of linkages in carbon, nitrogen, and sulfur cycling among widespread estuary sediment bacteria.</title>
        <authorList>
            <person name="Baker B.J."/>
            <person name="Lazar C.S."/>
            <person name="Teske A.P."/>
            <person name="Dick G.J."/>
        </authorList>
    </citation>
    <scope>NUCLEOTIDE SEQUENCE [LARGE SCALE GENOMIC DNA]</scope>
    <source>
        <strain evidence="1">DG_78</strain>
    </source>
</reference>
<dbReference type="Proteomes" id="UP000051012">
    <property type="component" value="Unassembled WGS sequence"/>
</dbReference>